<keyword evidence="5 13" id="KW-0548">Nucleotidyltransferase</keyword>
<dbReference type="Gene3D" id="3.40.50.1010">
    <property type="entry name" value="5'-nuclease"/>
    <property type="match status" value="1"/>
</dbReference>
<dbReference type="CDD" id="cd09859">
    <property type="entry name" value="PIN_53EXO"/>
    <property type="match status" value="1"/>
</dbReference>
<dbReference type="AlphaFoldDB" id="A0A9D1V991"/>
<proteinExistence type="inferred from homology"/>
<dbReference type="NCBIfam" id="TIGR00593">
    <property type="entry name" value="pola"/>
    <property type="match status" value="1"/>
</dbReference>
<dbReference type="FunFam" id="1.10.150.20:FF:000002">
    <property type="entry name" value="DNA polymerase I"/>
    <property type="match status" value="1"/>
</dbReference>
<dbReference type="SUPFAM" id="SSF53098">
    <property type="entry name" value="Ribonuclease H-like"/>
    <property type="match status" value="1"/>
</dbReference>
<dbReference type="SUPFAM" id="SSF88723">
    <property type="entry name" value="PIN domain-like"/>
    <property type="match status" value="1"/>
</dbReference>
<feature type="domain" description="DNA-directed DNA polymerase family A palm" evidence="15">
    <location>
        <begin position="610"/>
        <end position="817"/>
    </location>
</feature>
<evidence type="ECO:0000259" key="15">
    <source>
        <dbReference type="SMART" id="SM00482"/>
    </source>
</evidence>
<dbReference type="SMART" id="SM00482">
    <property type="entry name" value="POLAc"/>
    <property type="match status" value="1"/>
</dbReference>
<keyword evidence="8 13" id="KW-0239">DNA-directed DNA polymerase</keyword>
<evidence type="ECO:0000256" key="8">
    <source>
        <dbReference type="ARBA" id="ARBA00022932"/>
    </source>
</evidence>
<comment type="function">
    <text evidence="13">In addition to polymerase activity, this DNA polymerase exhibits 5'-3' exonuclease activity.</text>
</comment>
<keyword evidence="10 13" id="KW-0234">DNA repair</keyword>
<dbReference type="Gene3D" id="3.30.70.370">
    <property type="match status" value="1"/>
</dbReference>
<dbReference type="Pfam" id="PF02739">
    <property type="entry name" value="5_3_exonuc_N"/>
    <property type="match status" value="1"/>
</dbReference>
<evidence type="ECO:0000256" key="13">
    <source>
        <dbReference type="RuleBase" id="RU004460"/>
    </source>
</evidence>
<evidence type="ECO:0000256" key="9">
    <source>
        <dbReference type="ARBA" id="ARBA00023125"/>
    </source>
</evidence>
<dbReference type="InterPro" id="IPR020045">
    <property type="entry name" value="DNA_polI_H3TH"/>
</dbReference>
<dbReference type="PRINTS" id="PR00868">
    <property type="entry name" value="DNAPOLI"/>
</dbReference>
<dbReference type="EC" id="2.7.7.7" evidence="2 12"/>
<dbReference type="InterPro" id="IPR012337">
    <property type="entry name" value="RNaseH-like_sf"/>
</dbReference>
<keyword evidence="13" id="KW-0269">Exonuclease</keyword>
<dbReference type="CDD" id="cd08637">
    <property type="entry name" value="DNA_pol_A_pol_I_C"/>
    <property type="match status" value="1"/>
</dbReference>
<keyword evidence="9 13" id="KW-0238">DNA-binding</keyword>
<evidence type="ECO:0000256" key="5">
    <source>
        <dbReference type="ARBA" id="ARBA00022695"/>
    </source>
</evidence>
<dbReference type="InterPro" id="IPR020046">
    <property type="entry name" value="5-3_exonucl_a-hlix_arch_N"/>
</dbReference>
<evidence type="ECO:0000256" key="11">
    <source>
        <dbReference type="ARBA" id="ARBA00049244"/>
    </source>
</evidence>
<dbReference type="GO" id="GO:0006302">
    <property type="term" value="P:double-strand break repair"/>
    <property type="evidence" value="ECO:0007669"/>
    <property type="project" value="TreeGrafter"/>
</dbReference>
<evidence type="ECO:0000256" key="3">
    <source>
        <dbReference type="ARBA" id="ARBA00020311"/>
    </source>
</evidence>
<dbReference type="InterPro" id="IPR036279">
    <property type="entry name" value="5-3_exonuclease_C_sf"/>
</dbReference>
<dbReference type="InterPro" id="IPR002421">
    <property type="entry name" value="5-3_exonuclease"/>
</dbReference>
<keyword evidence="6 13" id="KW-0235">DNA replication</keyword>
<dbReference type="InterPro" id="IPR001098">
    <property type="entry name" value="DNA-dir_DNA_pol_A_palm_dom"/>
</dbReference>
<dbReference type="InterPro" id="IPR019760">
    <property type="entry name" value="DNA-dir_DNA_pol_A_CS"/>
</dbReference>
<dbReference type="GO" id="GO:0008409">
    <property type="term" value="F:5'-3' exonuclease activity"/>
    <property type="evidence" value="ECO:0007669"/>
    <property type="project" value="UniProtKB-UniRule"/>
</dbReference>
<dbReference type="InterPro" id="IPR036397">
    <property type="entry name" value="RNaseH_sf"/>
</dbReference>
<gene>
    <name evidence="13 16" type="primary">polA</name>
    <name evidence="16" type="ORF">H9741_08665</name>
</gene>
<dbReference type="FunFam" id="1.10.150.20:FF:000003">
    <property type="entry name" value="DNA polymerase I"/>
    <property type="match status" value="1"/>
</dbReference>
<organism evidence="16 17">
    <name type="scientific">Candidatus Borkfalkia faecipullorum</name>
    <dbReference type="NCBI Taxonomy" id="2838510"/>
    <lineage>
        <taxon>Bacteria</taxon>
        <taxon>Bacillati</taxon>
        <taxon>Bacillota</taxon>
        <taxon>Clostridia</taxon>
        <taxon>Christensenellales</taxon>
        <taxon>Christensenellaceae</taxon>
        <taxon>Candidatus Borkfalkia</taxon>
    </lineage>
</organism>
<accession>A0A9D1V991</accession>
<dbReference type="SUPFAM" id="SSF56672">
    <property type="entry name" value="DNA/RNA polymerases"/>
    <property type="match status" value="1"/>
</dbReference>
<evidence type="ECO:0000256" key="7">
    <source>
        <dbReference type="ARBA" id="ARBA00022763"/>
    </source>
</evidence>
<feature type="domain" description="5'-3' exonuclease" evidence="14">
    <location>
        <begin position="1"/>
        <end position="258"/>
    </location>
</feature>
<dbReference type="Gene3D" id="3.30.420.10">
    <property type="entry name" value="Ribonuclease H-like superfamily/Ribonuclease H"/>
    <property type="match status" value="1"/>
</dbReference>
<protein>
    <recommendedName>
        <fullName evidence="3 12">DNA polymerase I</fullName>
        <ecNumber evidence="2 12">2.7.7.7</ecNumber>
    </recommendedName>
</protein>
<dbReference type="InterPro" id="IPR043502">
    <property type="entry name" value="DNA/RNA_pol_sf"/>
</dbReference>
<dbReference type="PANTHER" id="PTHR10133:SF27">
    <property type="entry name" value="DNA POLYMERASE NU"/>
    <property type="match status" value="1"/>
</dbReference>
<evidence type="ECO:0000256" key="12">
    <source>
        <dbReference type="NCBIfam" id="TIGR00593"/>
    </source>
</evidence>
<keyword evidence="13" id="KW-0540">Nuclease</keyword>
<evidence type="ECO:0000256" key="2">
    <source>
        <dbReference type="ARBA" id="ARBA00012417"/>
    </source>
</evidence>
<evidence type="ECO:0000256" key="6">
    <source>
        <dbReference type="ARBA" id="ARBA00022705"/>
    </source>
</evidence>
<dbReference type="FunFam" id="1.20.1060.10:FF:000001">
    <property type="entry name" value="DNA polymerase I"/>
    <property type="match status" value="1"/>
</dbReference>
<keyword evidence="7 13" id="KW-0227">DNA damage</keyword>
<dbReference type="SUPFAM" id="SSF47807">
    <property type="entry name" value="5' to 3' exonuclease, C-terminal subdomain"/>
    <property type="match status" value="1"/>
</dbReference>
<dbReference type="SMART" id="SM00279">
    <property type="entry name" value="HhH2"/>
    <property type="match status" value="1"/>
</dbReference>
<dbReference type="GO" id="GO:0006261">
    <property type="term" value="P:DNA-templated DNA replication"/>
    <property type="evidence" value="ECO:0007669"/>
    <property type="project" value="UniProtKB-UniRule"/>
</dbReference>
<dbReference type="CDD" id="cd09898">
    <property type="entry name" value="H3TH_53EXO"/>
    <property type="match status" value="1"/>
</dbReference>
<dbReference type="PROSITE" id="PS00447">
    <property type="entry name" value="DNA_POLYMERASE_A"/>
    <property type="match status" value="1"/>
</dbReference>
<comment type="similarity">
    <text evidence="1 13">Belongs to the DNA polymerase type-A family.</text>
</comment>
<keyword evidence="13" id="KW-0378">Hydrolase</keyword>
<comment type="caution">
    <text evidence="16">The sequence shown here is derived from an EMBL/GenBank/DDBJ whole genome shotgun (WGS) entry which is preliminary data.</text>
</comment>
<reference evidence="16" key="2">
    <citation type="submission" date="2021-04" db="EMBL/GenBank/DDBJ databases">
        <authorList>
            <person name="Gilroy R."/>
        </authorList>
    </citation>
    <scope>NUCLEOTIDE SEQUENCE</scope>
    <source>
        <strain evidence="16">811</strain>
    </source>
</reference>
<reference evidence="16" key="1">
    <citation type="journal article" date="2021" name="PeerJ">
        <title>Extensive microbial diversity within the chicken gut microbiome revealed by metagenomics and culture.</title>
        <authorList>
            <person name="Gilroy R."/>
            <person name="Ravi A."/>
            <person name="Getino M."/>
            <person name="Pursley I."/>
            <person name="Horton D.L."/>
            <person name="Alikhan N.F."/>
            <person name="Baker D."/>
            <person name="Gharbi K."/>
            <person name="Hall N."/>
            <person name="Watson M."/>
            <person name="Adriaenssens E.M."/>
            <person name="Foster-Nyarko E."/>
            <person name="Jarju S."/>
            <person name="Secka A."/>
            <person name="Antonio M."/>
            <person name="Oren A."/>
            <person name="Chaudhuri R.R."/>
            <person name="La Ragione R."/>
            <person name="Hildebrand F."/>
            <person name="Pallen M.J."/>
        </authorList>
    </citation>
    <scope>NUCLEOTIDE SEQUENCE</scope>
    <source>
        <strain evidence="16">811</strain>
    </source>
</reference>
<comment type="catalytic activity">
    <reaction evidence="11 13">
        <text>DNA(n) + a 2'-deoxyribonucleoside 5'-triphosphate = DNA(n+1) + diphosphate</text>
        <dbReference type="Rhea" id="RHEA:22508"/>
        <dbReference type="Rhea" id="RHEA-COMP:17339"/>
        <dbReference type="Rhea" id="RHEA-COMP:17340"/>
        <dbReference type="ChEBI" id="CHEBI:33019"/>
        <dbReference type="ChEBI" id="CHEBI:61560"/>
        <dbReference type="ChEBI" id="CHEBI:173112"/>
        <dbReference type="EC" id="2.7.7.7"/>
    </reaction>
</comment>
<dbReference type="InterPro" id="IPR008918">
    <property type="entry name" value="HhH2"/>
</dbReference>
<dbReference type="InterPro" id="IPR029060">
    <property type="entry name" value="PIN-like_dom_sf"/>
</dbReference>
<dbReference type="Pfam" id="PF01367">
    <property type="entry name" value="5_3_exonuc"/>
    <property type="match status" value="1"/>
</dbReference>
<dbReference type="InterPro" id="IPR002298">
    <property type="entry name" value="DNA_polymerase_A"/>
</dbReference>
<dbReference type="Gene3D" id="1.10.150.20">
    <property type="entry name" value="5' to 3' exonuclease, C-terminal subdomain"/>
    <property type="match status" value="2"/>
</dbReference>
<dbReference type="Gene3D" id="1.20.1060.10">
    <property type="entry name" value="Taq DNA Polymerase, Chain T, domain 4"/>
    <property type="match status" value="1"/>
</dbReference>
<dbReference type="Pfam" id="PF00476">
    <property type="entry name" value="DNA_pol_A"/>
    <property type="match status" value="1"/>
</dbReference>
<evidence type="ECO:0000313" key="17">
    <source>
        <dbReference type="Proteomes" id="UP000824204"/>
    </source>
</evidence>
<evidence type="ECO:0000259" key="14">
    <source>
        <dbReference type="SMART" id="SM00475"/>
    </source>
</evidence>
<sequence>MKELVLIDGNSLLNRAFYATKLLSTKDGTPTNAVFGFVKLLLKIIDDSAPDRLIVTFDLKAPTFRHKLYDGYKATRKPMPDDLVVQVGILKSLLRSMKICMYEKEGYEADDLIGTLSHAFPDTHSVIITGDRDAYQLVDDRTDVYITKKGVSDLFKLNEQNFESEIGYPPARVIDMKALMGDSSDNIPGVPGIGEKTAFSLVTQYGALDSVYSHLGEISESVRAKLEKGKDSAYLSRTLATIDRDVPLVVHEEDGEICMPFSQEVRDQFLRLEFTSLLKLDIFESEQHTARSVPQGQVTEKAVTDADVFLKEFHPTLFSAVCRQNEEYRFYADGTEYVLRPARTLLDEGISSEETSRILQAVFSRKDMTVLLYGKKDFRHLLTREGVDFCCNAEDVLLMKYLVDYSGKNADLEETLRENGLDDTYPAAGICRLYEVFGEKLKEEKMQSLYRDVELPLSDVLFDMEQQGVRIDLATSARFEKRYREEIARITAEIYEQAGETFNINSPLQLGKILFDKLRLPAPKKNKRGGYSTSADILEKLAPDYKIVRDVLACRHFQKLLSTYIDGFKPLIDPATGLVHTTFNQTQTTTGRLSSLNPNLQNIPIRDEEGRELRKLFVARSENRILIDADYSQIELRLLAHFSGCKELIEAYREGRDIHALTASQVFEVPLSEVTPEQRREAKAVNFGIIYGISEFGLASNLNISNKKAGDYIRKYFETYSDVKKYMDSNVAFAREHGYVTTLLGRKRVIPEIKSSNYNLRSFGERAAMNMPLQGSSADIIKIAMINVYRRLKEKGLRSALILQVHDELVIDAFEEEQEEVAKLLQYEMENAVHLSVPLTAEVHCGKNWYEAK</sequence>
<dbReference type="Proteomes" id="UP000824204">
    <property type="component" value="Unassembled WGS sequence"/>
</dbReference>
<evidence type="ECO:0000256" key="1">
    <source>
        <dbReference type="ARBA" id="ARBA00007705"/>
    </source>
</evidence>
<dbReference type="GO" id="GO:0003677">
    <property type="term" value="F:DNA binding"/>
    <property type="evidence" value="ECO:0007669"/>
    <property type="project" value="UniProtKB-UniRule"/>
</dbReference>
<dbReference type="PANTHER" id="PTHR10133">
    <property type="entry name" value="DNA POLYMERASE I"/>
    <property type="match status" value="1"/>
</dbReference>
<dbReference type="InterPro" id="IPR018320">
    <property type="entry name" value="DNA_polymerase_1"/>
</dbReference>
<keyword evidence="4 13" id="KW-0808">Transferase</keyword>
<name>A0A9D1V991_9FIRM</name>
<dbReference type="EMBL" id="DXFX01000112">
    <property type="protein sequence ID" value="HIX08527.1"/>
    <property type="molecule type" value="Genomic_DNA"/>
</dbReference>
<evidence type="ECO:0000313" key="16">
    <source>
        <dbReference type="EMBL" id="HIX08527.1"/>
    </source>
</evidence>
<dbReference type="SMART" id="SM00475">
    <property type="entry name" value="53EXOc"/>
    <property type="match status" value="1"/>
</dbReference>
<evidence type="ECO:0000256" key="10">
    <source>
        <dbReference type="ARBA" id="ARBA00023204"/>
    </source>
</evidence>
<evidence type="ECO:0000256" key="4">
    <source>
        <dbReference type="ARBA" id="ARBA00022679"/>
    </source>
</evidence>
<dbReference type="GO" id="GO:0003887">
    <property type="term" value="F:DNA-directed DNA polymerase activity"/>
    <property type="evidence" value="ECO:0007669"/>
    <property type="project" value="UniProtKB-UniRule"/>
</dbReference>
<comment type="subunit">
    <text evidence="13">Single-chain monomer with multiple functions.</text>
</comment>